<accession>A0A1Y0CCV1</accession>
<name>A0A1Y0CCV1_9MYCO</name>
<dbReference type="EMBL" id="CP020809">
    <property type="protein sequence ID" value="ART72874.1"/>
    <property type="molecule type" value="Genomic_DNA"/>
</dbReference>
<dbReference type="Proteomes" id="UP000195331">
    <property type="component" value="Chromosome"/>
</dbReference>
<keyword evidence="3" id="KW-1185">Reference proteome</keyword>
<proteinExistence type="predicted"/>
<evidence type="ECO:0000313" key="3">
    <source>
        <dbReference type="Proteomes" id="UP000195331"/>
    </source>
</evidence>
<dbReference type="KEGG" id="mdx:BTO20_33805"/>
<dbReference type="AlphaFoldDB" id="A0A1Y0CCV1"/>
<protein>
    <submittedName>
        <fullName evidence="2">Uncharacterized protein</fullName>
    </submittedName>
</protein>
<organism evidence="2 3">
    <name type="scientific">Mycobacterium dioxanotrophicus</name>
    <dbReference type="NCBI Taxonomy" id="482462"/>
    <lineage>
        <taxon>Bacteria</taxon>
        <taxon>Bacillati</taxon>
        <taxon>Actinomycetota</taxon>
        <taxon>Actinomycetes</taxon>
        <taxon>Mycobacteriales</taxon>
        <taxon>Mycobacteriaceae</taxon>
        <taxon>Mycobacterium</taxon>
    </lineage>
</organism>
<keyword evidence="1" id="KW-0472">Membrane</keyword>
<feature type="transmembrane region" description="Helical" evidence="1">
    <location>
        <begin position="71"/>
        <end position="96"/>
    </location>
</feature>
<sequence length="110" mass="12004">MRLMTISFITASLAAISLLLNTGHHRRWWSPVSVPAVITAFVWLLTALSCIGSAIEAVVHEPNQSEAQAVLWVFGAIFPLLFAVNAGGPAFVHGFYREAMALDWAKQEVP</sequence>
<evidence type="ECO:0000256" key="1">
    <source>
        <dbReference type="SAM" id="Phobius"/>
    </source>
</evidence>
<evidence type="ECO:0000313" key="2">
    <source>
        <dbReference type="EMBL" id="ART72874.1"/>
    </source>
</evidence>
<keyword evidence="1" id="KW-0812">Transmembrane</keyword>
<gene>
    <name evidence="2" type="ORF">BTO20_33805</name>
</gene>
<reference evidence="2 3" key="1">
    <citation type="submission" date="2017-04" db="EMBL/GenBank/DDBJ databases">
        <title>Whole Genome Sequence of 1,4-Dioxane Degrading Bacterium Mycobacterium dioxanotrophicus PH-06.</title>
        <authorList>
            <person name="He Y."/>
        </authorList>
    </citation>
    <scope>NUCLEOTIDE SEQUENCE [LARGE SCALE GENOMIC DNA]</scope>
    <source>
        <strain evidence="2 3">PH-06</strain>
    </source>
</reference>
<feature type="transmembrane region" description="Helical" evidence="1">
    <location>
        <begin position="37"/>
        <end position="59"/>
    </location>
</feature>
<keyword evidence="1" id="KW-1133">Transmembrane helix</keyword>